<dbReference type="Gene3D" id="1.10.287.470">
    <property type="entry name" value="Helix hairpin bin"/>
    <property type="match status" value="1"/>
</dbReference>
<proteinExistence type="inferred from homology"/>
<dbReference type="Pfam" id="PF25954">
    <property type="entry name" value="Beta-barrel_RND_2"/>
    <property type="match status" value="1"/>
</dbReference>
<feature type="transmembrane region" description="Helical" evidence="3">
    <location>
        <begin position="9"/>
        <end position="27"/>
    </location>
</feature>
<dbReference type="PANTHER" id="PTHR30469">
    <property type="entry name" value="MULTIDRUG RESISTANCE PROTEIN MDTA"/>
    <property type="match status" value="1"/>
</dbReference>
<keyword evidence="2" id="KW-0175">Coiled coil</keyword>
<comment type="similarity">
    <text evidence="1">Belongs to the membrane fusion protein (MFP) (TC 8.A.1) family.</text>
</comment>
<keyword evidence="3" id="KW-1133">Transmembrane helix</keyword>
<keyword evidence="3" id="KW-0812">Transmembrane</keyword>
<organism evidence="6 7">
    <name type="scientific">Pelagicoccus mobilis</name>
    <dbReference type="NCBI Taxonomy" id="415221"/>
    <lineage>
        <taxon>Bacteria</taxon>
        <taxon>Pseudomonadati</taxon>
        <taxon>Verrucomicrobiota</taxon>
        <taxon>Opitutia</taxon>
        <taxon>Puniceicoccales</taxon>
        <taxon>Pelagicoccaceae</taxon>
        <taxon>Pelagicoccus</taxon>
    </lineage>
</organism>
<dbReference type="FunFam" id="2.40.30.170:FF:000010">
    <property type="entry name" value="Efflux RND transporter periplasmic adaptor subunit"/>
    <property type="match status" value="1"/>
</dbReference>
<evidence type="ECO:0000256" key="3">
    <source>
        <dbReference type="SAM" id="Phobius"/>
    </source>
</evidence>
<feature type="coiled-coil region" evidence="2">
    <location>
        <begin position="103"/>
        <end position="130"/>
    </location>
</feature>
<accession>A0A934RYT0</accession>
<evidence type="ECO:0000256" key="2">
    <source>
        <dbReference type="SAM" id="Coils"/>
    </source>
</evidence>
<evidence type="ECO:0000256" key="1">
    <source>
        <dbReference type="ARBA" id="ARBA00009477"/>
    </source>
</evidence>
<feature type="domain" description="CusB-like beta-barrel" evidence="5">
    <location>
        <begin position="238"/>
        <end position="306"/>
    </location>
</feature>
<dbReference type="NCBIfam" id="TIGR01730">
    <property type="entry name" value="RND_mfp"/>
    <property type="match status" value="1"/>
</dbReference>
<feature type="domain" description="Multidrug resistance protein MdtA-like alpha-helical hairpin" evidence="4">
    <location>
        <begin position="117"/>
        <end position="193"/>
    </location>
</feature>
<dbReference type="Pfam" id="PF25876">
    <property type="entry name" value="HH_MFP_RND"/>
    <property type="match status" value="1"/>
</dbReference>
<gene>
    <name evidence="6" type="ORF">JIN87_12825</name>
</gene>
<evidence type="ECO:0000259" key="5">
    <source>
        <dbReference type="Pfam" id="PF25954"/>
    </source>
</evidence>
<dbReference type="InterPro" id="IPR006143">
    <property type="entry name" value="RND_pump_MFP"/>
</dbReference>
<sequence length="393" mass="43339">MSSPKKSKTPIVIISIIALSVVGYFVIKSSKGDGDKGWLERKAAVAVASVEQRPIELRRMFSGALEAHSKFVVAPKVAGRVKEIPVDIADLVHRGEAVAILEAAEFEQAVRQAEADLAVAEANLAEATSSLEITLRANQRTTTLRERGIASETEYDNVQAQLLAREAKVKVAEAQVIRAESSLESARIRLGYTQISADWLGDQDERYVAERYVDEGETVTANEPLLMIVDLDPITAVIYVTERDYSLLSPDQTARFTTDAFPDQVFQGKIERISPIFRERSRQARVELSLENPEGRLKPGMFVRAETILQRVEEATVIPFAAITRRGSETGVFLVSEDRETVSWEPVQTGIRSDGDVQLINSELEGEVVILGQHLLEDGSKIAIPEAVEVDIK</sequence>
<dbReference type="Proteomes" id="UP000617628">
    <property type="component" value="Unassembled WGS sequence"/>
</dbReference>
<dbReference type="InterPro" id="IPR058792">
    <property type="entry name" value="Beta-barrel_RND_2"/>
</dbReference>
<evidence type="ECO:0000313" key="6">
    <source>
        <dbReference type="EMBL" id="MBK1877754.1"/>
    </source>
</evidence>
<name>A0A934RYT0_9BACT</name>
<dbReference type="SUPFAM" id="SSF111369">
    <property type="entry name" value="HlyD-like secretion proteins"/>
    <property type="match status" value="1"/>
</dbReference>
<keyword evidence="3" id="KW-0472">Membrane</keyword>
<dbReference type="AlphaFoldDB" id="A0A934RYT0"/>
<dbReference type="EMBL" id="JAENIL010000022">
    <property type="protein sequence ID" value="MBK1877754.1"/>
    <property type="molecule type" value="Genomic_DNA"/>
</dbReference>
<evidence type="ECO:0000313" key="7">
    <source>
        <dbReference type="Proteomes" id="UP000617628"/>
    </source>
</evidence>
<dbReference type="Gene3D" id="2.40.30.170">
    <property type="match status" value="1"/>
</dbReference>
<dbReference type="InterPro" id="IPR058624">
    <property type="entry name" value="MdtA-like_HH"/>
</dbReference>
<keyword evidence="7" id="KW-1185">Reference proteome</keyword>
<protein>
    <submittedName>
        <fullName evidence="6">Efflux RND transporter periplasmic adaptor subunit</fullName>
    </submittedName>
</protein>
<evidence type="ECO:0000259" key="4">
    <source>
        <dbReference type="Pfam" id="PF25876"/>
    </source>
</evidence>
<dbReference type="GO" id="GO:1990281">
    <property type="term" value="C:efflux pump complex"/>
    <property type="evidence" value="ECO:0007669"/>
    <property type="project" value="TreeGrafter"/>
</dbReference>
<dbReference type="GO" id="GO:0015562">
    <property type="term" value="F:efflux transmembrane transporter activity"/>
    <property type="evidence" value="ECO:0007669"/>
    <property type="project" value="TreeGrafter"/>
</dbReference>
<dbReference type="RefSeq" id="WP_200355968.1">
    <property type="nucleotide sequence ID" value="NZ_JAENIL010000022.1"/>
</dbReference>
<dbReference type="Gene3D" id="2.40.420.20">
    <property type="match status" value="1"/>
</dbReference>
<reference evidence="6" key="1">
    <citation type="submission" date="2021-01" db="EMBL/GenBank/DDBJ databases">
        <title>Modified the classification status of verrucomicrobia.</title>
        <authorList>
            <person name="Feng X."/>
        </authorList>
    </citation>
    <scope>NUCLEOTIDE SEQUENCE</scope>
    <source>
        <strain evidence="6">KCTC 13126</strain>
    </source>
</reference>
<comment type="caution">
    <text evidence="6">The sequence shown here is derived from an EMBL/GenBank/DDBJ whole genome shotgun (WGS) entry which is preliminary data.</text>
</comment>